<feature type="transmembrane region" description="Helical" evidence="5">
    <location>
        <begin position="46"/>
        <end position="64"/>
    </location>
</feature>
<dbReference type="Pfam" id="PF13564">
    <property type="entry name" value="DoxX_2"/>
    <property type="match status" value="1"/>
</dbReference>
<evidence type="ECO:0000256" key="4">
    <source>
        <dbReference type="ARBA" id="ARBA00023136"/>
    </source>
</evidence>
<comment type="subcellular location">
    <subcellularLocation>
        <location evidence="1">Membrane</location>
        <topology evidence="1">Multi-pass membrane protein</topology>
    </subcellularLocation>
</comment>
<evidence type="ECO:0000256" key="3">
    <source>
        <dbReference type="ARBA" id="ARBA00022989"/>
    </source>
</evidence>
<reference evidence="6" key="1">
    <citation type="submission" date="2023-09" db="EMBL/GenBank/DDBJ databases">
        <title>Undibacterium sp. 20NA77.5 isolated from freshwater.</title>
        <authorList>
            <person name="Le V."/>
            <person name="Ko S.-R."/>
            <person name="Ahn C.-Y."/>
            <person name="Oh H.-M."/>
        </authorList>
    </citation>
    <scope>NUCLEOTIDE SEQUENCE</scope>
    <source>
        <strain evidence="6">20NA77.5</strain>
    </source>
</reference>
<feature type="transmembrane region" description="Helical" evidence="5">
    <location>
        <begin position="93"/>
        <end position="110"/>
    </location>
</feature>
<dbReference type="RefSeq" id="WP_309482011.1">
    <property type="nucleotide sequence ID" value="NZ_CP133720.1"/>
</dbReference>
<keyword evidence="3 5" id="KW-1133">Transmembrane helix</keyword>
<accession>A0ABY9RH10</accession>
<name>A0ABY9RH10_9BURK</name>
<proteinExistence type="predicted"/>
<dbReference type="Proteomes" id="UP001181355">
    <property type="component" value="Chromosome"/>
</dbReference>
<keyword evidence="2 5" id="KW-0812">Transmembrane</keyword>
<dbReference type="EMBL" id="CP133720">
    <property type="protein sequence ID" value="WMW80519.1"/>
    <property type="molecule type" value="Genomic_DNA"/>
</dbReference>
<evidence type="ECO:0000256" key="1">
    <source>
        <dbReference type="ARBA" id="ARBA00004141"/>
    </source>
</evidence>
<evidence type="ECO:0000313" key="7">
    <source>
        <dbReference type="Proteomes" id="UP001181355"/>
    </source>
</evidence>
<evidence type="ECO:0000256" key="5">
    <source>
        <dbReference type="SAM" id="Phobius"/>
    </source>
</evidence>
<protein>
    <submittedName>
        <fullName evidence="6">DoxX family protein</fullName>
    </submittedName>
</protein>
<keyword evidence="7" id="KW-1185">Reference proteome</keyword>
<evidence type="ECO:0000313" key="6">
    <source>
        <dbReference type="EMBL" id="WMW80519.1"/>
    </source>
</evidence>
<evidence type="ECO:0000256" key="2">
    <source>
        <dbReference type="ARBA" id="ARBA00022692"/>
    </source>
</evidence>
<keyword evidence="4 5" id="KW-0472">Membrane</keyword>
<gene>
    <name evidence="6" type="ORF">RF679_18045</name>
</gene>
<organism evidence="6 7">
    <name type="scientific">Undibacterium cyanobacteriorum</name>
    <dbReference type="NCBI Taxonomy" id="3073561"/>
    <lineage>
        <taxon>Bacteria</taxon>
        <taxon>Pseudomonadati</taxon>
        <taxon>Pseudomonadota</taxon>
        <taxon>Betaproteobacteria</taxon>
        <taxon>Burkholderiales</taxon>
        <taxon>Oxalobacteraceae</taxon>
        <taxon>Undibacterium</taxon>
    </lineage>
</organism>
<dbReference type="InterPro" id="IPR032808">
    <property type="entry name" value="DoxX"/>
</dbReference>
<sequence>MNPIQKYASTTAMVLAALILLAGGGAKLAGVPEVHMSFGILGLPAWFGYFIGVCEIAGAIGLFIRPLRALAAAGISLIMLGAVYFHIMHTPLAQGLPALFVLLTSVYLVTQSKDQLFKTK</sequence>
<feature type="transmembrane region" description="Helical" evidence="5">
    <location>
        <begin position="69"/>
        <end position="87"/>
    </location>
</feature>